<gene>
    <name evidence="4" type="ORF">MNBD_BACTEROID01-1798</name>
</gene>
<dbReference type="SUPFAM" id="SSF100920">
    <property type="entry name" value="Heat shock protein 70kD (HSP70), peptide-binding domain"/>
    <property type="match status" value="1"/>
</dbReference>
<dbReference type="Gene3D" id="3.30.420.40">
    <property type="match status" value="2"/>
</dbReference>
<dbReference type="InterPro" id="IPR013126">
    <property type="entry name" value="Hsp_70_fam"/>
</dbReference>
<dbReference type="Gene3D" id="2.60.34.10">
    <property type="entry name" value="Substrate Binding Domain Of DNAk, Chain A, domain 1"/>
    <property type="match status" value="1"/>
</dbReference>
<dbReference type="GO" id="GO:0005524">
    <property type="term" value="F:ATP binding"/>
    <property type="evidence" value="ECO:0007669"/>
    <property type="project" value="UniProtKB-KW"/>
</dbReference>
<feature type="region of interest" description="Disordered" evidence="3">
    <location>
        <begin position="600"/>
        <end position="642"/>
    </location>
</feature>
<dbReference type="FunFam" id="1.20.1270.10:FF:000001">
    <property type="entry name" value="Molecular chaperone DnaK"/>
    <property type="match status" value="1"/>
</dbReference>
<dbReference type="PRINTS" id="PR00301">
    <property type="entry name" value="HEATSHOCK70"/>
</dbReference>
<dbReference type="GO" id="GO:0140662">
    <property type="term" value="F:ATP-dependent protein folding chaperone"/>
    <property type="evidence" value="ECO:0007669"/>
    <property type="project" value="InterPro"/>
</dbReference>
<reference evidence="4" key="1">
    <citation type="submission" date="2018-06" db="EMBL/GenBank/DDBJ databases">
        <authorList>
            <person name="Zhirakovskaya E."/>
        </authorList>
    </citation>
    <scope>NUCLEOTIDE SEQUENCE</scope>
</reference>
<dbReference type="SUPFAM" id="SSF53067">
    <property type="entry name" value="Actin-like ATPase domain"/>
    <property type="match status" value="2"/>
</dbReference>
<accession>A0A3B0TFE9</accession>
<evidence type="ECO:0000256" key="3">
    <source>
        <dbReference type="SAM" id="MobiDB-lite"/>
    </source>
</evidence>
<dbReference type="FunFam" id="3.90.640.10:FF:000003">
    <property type="entry name" value="Molecular chaperone DnaK"/>
    <property type="match status" value="1"/>
</dbReference>
<dbReference type="PANTHER" id="PTHR19375">
    <property type="entry name" value="HEAT SHOCK PROTEIN 70KDA"/>
    <property type="match status" value="1"/>
</dbReference>
<dbReference type="CDD" id="cd10234">
    <property type="entry name" value="ASKHA_NBD_HSP70_DnaK-like"/>
    <property type="match status" value="1"/>
</dbReference>
<dbReference type="Pfam" id="PF00012">
    <property type="entry name" value="HSP70"/>
    <property type="match status" value="1"/>
</dbReference>
<dbReference type="PROSITE" id="PS00297">
    <property type="entry name" value="HSP70_1"/>
    <property type="match status" value="1"/>
</dbReference>
<dbReference type="SUPFAM" id="SSF100934">
    <property type="entry name" value="Heat shock protein 70kD (HSP70), C-terminal subdomain"/>
    <property type="match status" value="1"/>
</dbReference>
<keyword evidence="2" id="KW-0067">ATP-binding</keyword>
<feature type="compositionally biased region" description="Low complexity" evidence="3">
    <location>
        <begin position="600"/>
        <end position="618"/>
    </location>
</feature>
<dbReference type="NCBIfam" id="TIGR02350">
    <property type="entry name" value="prok_dnaK"/>
    <property type="match status" value="1"/>
</dbReference>
<dbReference type="EMBL" id="UOEP01000018">
    <property type="protein sequence ID" value="VAW13192.1"/>
    <property type="molecule type" value="Genomic_DNA"/>
</dbReference>
<dbReference type="Gene3D" id="1.20.1270.10">
    <property type="match status" value="1"/>
</dbReference>
<dbReference type="InterPro" id="IPR029047">
    <property type="entry name" value="HSP70_peptide-bd_sf"/>
</dbReference>
<dbReference type="PROSITE" id="PS01036">
    <property type="entry name" value="HSP70_3"/>
    <property type="match status" value="1"/>
</dbReference>
<dbReference type="GO" id="GO:0051082">
    <property type="term" value="F:unfolded protein binding"/>
    <property type="evidence" value="ECO:0007669"/>
    <property type="project" value="InterPro"/>
</dbReference>
<protein>
    <submittedName>
        <fullName evidence="4">Chaperone protein DnaK</fullName>
    </submittedName>
</protein>
<dbReference type="FunFam" id="2.60.34.10:FF:000014">
    <property type="entry name" value="Chaperone protein DnaK HSP70"/>
    <property type="match status" value="1"/>
</dbReference>
<dbReference type="InterPro" id="IPR029048">
    <property type="entry name" value="HSP70_C_sf"/>
</dbReference>
<sequence>MGKIIGIDLGTTNSCVAVMEGNEPVVIPNSEGKRTTPSIVAFVENGERKIGDPAKRQAITNPTKTIYSIKRFMGETFDRCAKEVGRVTYKVVKGDNNTPRVKIDNRNYTPQEISAMILQKMKKTAEDYLGQEVTEAVITVPAYFSDAQRQATKEAGEVAGLAVKRIINEPTAASLAYGLDKMDKDMKIAVFDLGGGTFDISILELGDGVFEVKATDGDTHLGGDDFDQVIIDWLADEFKKDEGVDLRKDPMALQRLKEAAEKAKIELSSSVQTEINLPYIMPVDGVPKHMVKTLTRSKFEQLSDRLINATIAPCQKALKNAGLSPSDVDEVILVGGSTRIPAIQEKVQQFFGRTPSKGVNPDEVVAIGAAIQGGVLTGEVKDVLLLDVTPLSLGIETMGGVMTKLIESNTTIPTKKTETFTTASDNQPSVEIHVLQGERPMASGNKTIGRFHLDGIPPSPRGVPQIEVTFDIDANGILHVSAKDKATGKSQQIRIEASSGLTDEEIKKMKEEAAVNEAADKAAKEKVDKINQADSLIFQTEKQLKEYGDKIPEDKKKPIEDALAKLKEAHKSQDVAAIDTAIAELNTVFQAASQEMYNAANAQGGEAQGPQAGPTAGADSGPTNGQPKQDDEVTDVDFEEVK</sequence>
<dbReference type="NCBIfam" id="NF003520">
    <property type="entry name" value="PRK05183.1"/>
    <property type="match status" value="1"/>
</dbReference>
<dbReference type="InterPro" id="IPR012725">
    <property type="entry name" value="Chaperone_DnaK"/>
</dbReference>
<evidence type="ECO:0000256" key="2">
    <source>
        <dbReference type="ARBA" id="ARBA00022840"/>
    </source>
</evidence>
<evidence type="ECO:0000313" key="4">
    <source>
        <dbReference type="EMBL" id="VAW13192.1"/>
    </source>
</evidence>
<organism evidence="4">
    <name type="scientific">hydrothermal vent metagenome</name>
    <dbReference type="NCBI Taxonomy" id="652676"/>
    <lineage>
        <taxon>unclassified sequences</taxon>
        <taxon>metagenomes</taxon>
        <taxon>ecological metagenomes</taxon>
    </lineage>
</organism>
<dbReference type="PROSITE" id="PS00329">
    <property type="entry name" value="HSP70_2"/>
    <property type="match status" value="1"/>
</dbReference>
<proteinExistence type="inferred from homology"/>
<dbReference type="InterPro" id="IPR018181">
    <property type="entry name" value="Heat_shock_70_CS"/>
</dbReference>
<evidence type="ECO:0000256" key="1">
    <source>
        <dbReference type="ARBA" id="ARBA00022741"/>
    </source>
</evidence>
<keyword evidence="1" id="KW-0547">Nucleotide-binding</keyword>
<feature type="compositionally biased region" description="Acidic residues" evidence="3">
    <location>
        <begin position="632"/>
        <end position="642"/>
    </location>
</feature>
<dbReference type="NCBIfam" id="NF001413">
    <property type="entry name" value="PRK00290.1"/>
    <property type="match status" value="1"/>
</dbReference>
<dbReference type="InterPro" id="IPR043129">
    <property type="entry name" value="ATPase_NBD"/>
</dbReference>
<dbReference type="Gene3D" id="3.90.640.10">
    <property type="entry name" value="Actin, Chain A, domain 4"/>
    <property type="match status" value="1"/>
</dbReference>
<dbReference type="FunFam" id="3.30.420.40:FF:000004">
    <property type="entry name" value="Molecular chaperone DnaK"/>
    <property type="match status" value="1"/>
</dbReference>
<dbReference type="HAMAP" id="MF_00332">
    <property type="entry name" value="DnaK"/>
    <property type="match status" value="1"/>
</dbReference>
<name>A0A3B0TFE9_9ZZZZ</name>
<dbReference type="AlphaFoldDB" id="A0A3B0TFE9"/>